<feature type="coiled-coil region" evidence="1">
    <location>
        <begin position="411"/>
        <end position="463"/>
    </location>
</feature>
<organism evidence="2">
    <name type="scientific">Cryptosporidium hominis</name>
    <dbReference type="NCBI Taxonomy" id="237895"/>
    <lineage>
        <taxon>Eukaryota</taxon>
        <taxon>Sar</taxon>
        <taxon>Alveolata</taxon>
        <taxon>Apicomplexa</taxon>
        <taxon>Conoidasida</taxon>
        <taxon>Coccidia</taxon>
        <taxon>Eucoccidiorida</taxon>
        <taxon>Eimeriorina</taxon>
        <taxon>Cryptosporidiidae</taxon>
        <taxon>Cryptosporidium</taxon>
    </lineage>
</organism>
<dbReference type="VEuPathDB" id="CryptoDB:Chro.30413"/>
<proteinExistence type="predicted"/>
<keyword evidence="4" id="KW-1185">Reference proteome</keyword>
<dbReference type="Proteomes" id="UP000199752">
    <property type="component" value="Chromosome 3"/>
</dbReference>
<accession>A0A0S4TD84</accession>
<evidence type="ECO:0000313" key="3">
    <source>
        <dbReference type="EMBL" id="PPS92344.1"/>
    </source>
</evidence>
<keyword evidence="1" id="KW-0175">Coiled coil</keyword>
<dbReference type="EMBL" id="JTAI01000032">
    <property type="protein sequence ID" value="PPS92344.1"/>
    <property type="molecule type" value="Genomic_DNA"/>
</dbReference>
<dbReference type="VEuPathDB" id="CryptoDB:CHUDEA3_3650"/>
<gene>
    <name evidence="2" type="ORF">CHUDEA3_3650</name>
    <name evidence="3" type="ORF">GY17_00003925</name>
</gene>
<dbReference type="EMBL" id="LN877949">
    <property type="protein sequence ID" value="CUV05305.1"/>
    <property type="molecule type" value="Genomic_DNA"/>
</dbReference>
<dbReference type="Pfam" id="PF05600">
    <property type="entry name" value="CDK5RAP3"/>
    <property type="match status" value="1"/>
</dbReference>
<dbReference type="AlphaFoldDB" id="A0A0S4TD84"/>
<reference evidence="3 4" key="3">
    <citation type="submission" date="2017-10" db="EMBL/GenBank/DDBJ databases">
        <title>Consistent, comparative and evidence-based genome annotation and re-annotation for the closely-related species, Cryptosporidium parvum, C. hominis and C. tyzzeri.</title>
        <authorList>
            <person name="Baptista R.P."/>
            <person name="Li Y."/>
            <person name="Sateriale A."/>
            <person name="Striepen B."/>
            <person name="Kissinger J.C."/>
        </authorList>
    </citation>
    <scope>NUCLEOTIDE SEQUENCE [LARGE SCALE GENOMIC DNA]</scope>
    <source>
        <strain evidence="3">30976</strain>
    </source>
</reference>
<evidence type="ECO:0000313" key="4">
    <source>
        <dbReference type="Proteomes" id="UP001429100"/>
    </source>
</evidence>
<evidence type="ECO:0000256" key="1">
    <source>
        <dbReference type="SAM" id="Coils"/>
    </source>
</evidence>
<evidence type="ECO:0000313" key="2">
    <source>
        <dbReference type="EMBL" id="CUV05305.1"/>
    </source>
</evidence>
<reference evidence="3 4" key="1">
    <citation type="submission" date="2014-11" db="EMBL/GenBank/DDBJ databases">
        <title>Comparative genomic analysis of Cryptosporidium hominis reveals occurrence of genetic recombination in virulent subtypes.</title>
        <authorList>
            <person name="Guo Y."/>
            <person name="Tang K."/>
            <person name="Frace M."/>
            <person name="Li N."/>
            <person name="Roellig D.M."/>
            <person name="Sammons S."/>
            <person name="Knipe K."/>
            <person name="Rowe L."/>
            <person name="Feng Y."/>
            <person name="Xiao L."/>
        </authorList>
    </citation>
    <scope>NUCLEOTIDE SEQUENCE [LARGE SCALE GENOMIC DNA]</scope>
    <source>
        <strain evidence="3">30976</strain>
    </source>
</reference>
<dbReference type="OrthoDB" id="340432at2759"/>
<name>A0A0S4TD84_CRYHO</name>
<sequence>MEIQFSFLNEFLLGKKLVPRNWGILLKDIEKDLNELVKSSIDSNDQLSEEVKIYLNNIKDDEKNYKFLNKLIEFLISSKEGEMKTIFGNYKSKLINELLNIKKRYQDKNLYLSEVAKETNYILKFGLSHLEKEQREIVSKIKNTRKKVQELNTTKDKNIELINSELSSFGLENIINYSKVGLNTDYFPRDKISDGLQNFYDIKLKHFSSELFEEINELLKDDILFNLYLELIKEANVDLVDSDKYIMEHLINFPTLKMLIGNSEKIGSESESSDNEKENKYSIELIDDSTIENSVSDENFKHFEILEEESPLLIQLFEDRQLFGKLLMELYEIESFIKRSLVESFGTEWKTKINMNTDTKYKTIIEFYNLVKKIIGKLTESENYEIITFKRNKYVVIEKKIEAFFSIFNNIINQQNLINNLENRIKQYHQDLNESQQRYTESTQKLKENVILLQNELKNLLKKEYIIKGINK</sequence>
<reference evidence="2" key="2">
    <citation type="submission" date="2015-08" db="EMBL/GenBank/DDBJ databases">
        <authorList>
            <person name="Babu N.S."/>
            <person name="Beckwith C.J."/>
            <person name="Beseler K.G."/>
            <person name="Brison A."/>
            <person name="Carone J.V."/>
            <person name="Caskin T.P."/>
            <person name="Diamond M."/>
            <person name="Durham M.E."/>
            <person name="Foxe J.M."/>
            <person name="Go M."/>
            <person name="Henderson B.A."/>
            <person name="Jones I.B."/>
            <person name="McGettigan J.A."/>
            <person name="Micheletti S.J."/>
            <person name="Nasrallah M.E."/>
            <person name="Ortiz D."/>
            <person name="Piller C.R."/>
            <person name="Privatt S.R."/>
            <person name="Schneider S.L."/>
            <person name="Sharp S."/>
            <person name="Smith T.C."/>
            <person name="Stanton J.D."/>
            <person name="Ullery H.E."/>
            <person name="Wilson R.J."/>
            <person name="Serrano M.G."/>
            <person name="Buck G."/>
            <person name="Lee V."/>
            <person name="Wang Y."/>
            <person name="Carvalho R."/>
            <person name="Voegtly L."/>
            <person name="Shi R."/>
            <person name="Duckworth R."/>
            <person name="Johnson A."/>
            <person name="Loviza R."/>
            <person name="Walstead R."/>
            <person name="Shah Z."/>
            <person name="Kiflezghi M."/>
            <person name="Wade K."/>
            <person name="Ball S.L."/>
            <person name="Bradley K.W."/>
            <person name="Asai D.J."/>
            <person name="Bowman C.A."/>
            <person name="Russell D.A."/>
            <person name="Pope W.H."/>
            <person name="Jacobs-Sera D."/>
            <person name="Hendrix R.W."/>
            <person name="Hatfull G.F."/>
        </authorList>
    </citation>
    <scope>NUCLEOTIDE SEQUENCE [LARGE SCALE GENOMIC DNA]</scope>
</reference>
<dbReference type="VEuPathDB" id="CryptoDB:GY17_00003925"/>
<dbReference type="InterPro" id="IPR008491">
    <property type="entry name" value="CDK5RAP3"/>
</dbReference>
<dbReference type="Proteomes" id="UP001429100">
    <property type="component" value="Unassembled WGS sequence"/>
</dbReference>
<dbReference type="VEuPathDB" id="CryptoDB:ChTU502y2012_416g0020"/>
<protein>
    <submittedName>
        <fullName evidence="3">Centrin like EF hand protein</fullName>
    </submittedName>
</protein>